<dbReference type="RefSeq" id="XP_001457968.1">
    <property type="nucleotide sequence ID" value="XM_001457931.1"/>
</dbReference>
<reference evidence="1 2" key="1">
    <citation type="journal article" date="2006" name="Nature">
        <title>Global trends of whole-genome duplications revealed by the ciliate Paramecium tetraurelia.</title>
        <authorList>
            <consortium name="Genoscope"/>
            <person name="Aury J.-M."/>
            <person name="Jaillon O."/>
            <person name="Duret L."/>
            <person name="Noel B."/>
            <person name="Jubin C."/>
            <person name="Porcel B.M."/>
            <person name="Segurens B."/>
            <person name="Daubin V."/>
            <person name="Anthouard V."/>
            <person name="Aiach N."/>
            <person name="Arnaiz O."/>
            <person name="Billaut A."/>
            <person name="Beisson J."/>
            <person name="Blanc I."/>
            <person name="Bouhouche K."/>
            <person name="Camara F."/>
            <person name="Duharcourt S."/>
            <person name="Guigo R."/>
            <person name="Gogendeau D."/>
            <person name="Katinka M."/>
            <person name="Keller A.-M."/>
            <person name="Kissmehl R."/>
            <person name="Klotz C."/>
            <person name="Koll F."/>
            <person name="Le Moue A."/>
            <person name="Lepere C."/>
            <person name="Malinsky S."/>
            <person name="Nowacki M."/>
            <person name="Nowak J.K."/>
            <person name="Plattner H."/>
            <person name="Poulain J."/>
            <person name="Ruiz F."/>
            <person name="Serrano V."/>
            <person name="Zagulski M."/>
            <person name="Dessen P."/>
            <person name="Betermier M."/>
            <person name="Weissenbach J."/>
            <person name="Scarpelli C."/>
            <person name="Schachter V."/>
            <person name="Sperling L."/>
            <person name="Meyer E."/>
            <person name="Cohen J."/>
            <person name="Wincker P."/>
        </authorList>
    </citation>
    <scope>NUCLEOTIDE SEQUENCE [LARGE SCALE GENOMIC DNA]</scope>
    <source>
        <strain evidence="1 2">Stock d4-2</strain>
    </source>
</reference>
<dbReference type="AlphaFoldDB" id="A0E5K4"/>
<evidence type="ECO:0000313" key="1">
    <source>
        <dbReference type="EMBL" id="CAK90571.1"/>
    </source>
</evidence>
<dbReference type="Proteomes" id="UP000000600">
    <property type="component" value="Unassembled WGS sequence"/>
</dbReference>
<organism evidence="1 2">
    <name type="scientific">Paramecium tetraurelia</name>
    <dbReference type="NCBI Taxonomy" id="5888"/>
    <lineage>
        <taxon>Eukaryota</taxon>
        <taxon>Sar</taxon>
        <taxon>Alveolata</taxon>
        <taxon>Ciliophora</taxon>
        <taxon>Intramacronucleata</taxon>
        <taxon>Oligohymenophorea</taxon>
        <taxon>Peniculida</taxon>
        <taxon>Parameciidae</taxon>
        <taxon>Paramecium</taxon>
    </lineage>
</organism>
<dbReference type="InParanoid" id="A0E5K4"/>
<accession>A0E5K4</accession>
<keyword evidence="2" id="KW-1185">Reference proteome</keyword>
<dbReference type="HOGENOM" id="CLU_901555_0_0_1"/>
<dbReference type="KEGG" id="ptm:GSPATT00003432001"/>
<protein>
    <recommendedName>
        <fullName evidence="3">Transmembrane protein</fullName>
    </recommendedName>
</protein>
<dbReference type="EMBL" id="CT868660">
    <property type="protein sequence ID" value="CAK90571.1"/>
    <property type="molecule type" value="Genomic_DNA"/>
</dbReference>
<evidence type="ECO:0008006" key="3">
    <source>
        <dbReference type="Google" id="ProtNLM"/>
    </source>
</evidence>
<gene>
    <name evidence="1" type="ORF">GSPATT00003432001</name>
</gene>
<evidence type="ECO:0000313" key="2">
    <source>
        <dbReference type="Proteomes" id="UP000000600"/>
    </source>
</evidence>
<dbReference type="GeneID" id="5043753"/>
<dbReference type="OrthoDB" id="10264595at2759"/>
<sequence length="309" mass="36872">MRTYQLLNEWLIKHLILILEIYTQNLDFKISKQKITQDQLEKFQSLQYELVYWIMKYFQNHSLLYETNARDIFKNNLIINFRIYFQINILSEMSWIGMFNPYFIIIGSKQFDYFSKLQILYIIIKQFFLKQSDLESNHTIIGSLIFIIMKDKFIYVDEPVFAKKQTLLTMPIELKNYFLNCKQGFLHQKLQSYAIKSDSLQGPTLNIVQGHTQLKYSLNNRVSIFISLIMISGESVQLFKSEALTNKCKFLIQLNILKIVMNHPQLISTHSQLRYTSKQFQMIKIDLSNYIIPQIEQLINNIYNKLHNI</sequence>
<name>A0E5K4_PARTE</name>
<proteinExistence type="predicted"/>